<dbReference type="AlphaFoldDB" id="A0AAE0D8M5"/>
<reference evidence="3" key="1">
    <citation type="submission" date="2023-02" db="EMBL/GenBank/DDBJ databases">
        <title>Colletotrichum kahawae CIFC_Que2 genome sequencing and assembly.</title>
        <authorList>
            <person name="Baroncelli R."/>
        </authorList>
    </citation>
    <scope>NUCLEOTIDE SEQUENCE</scope>
    <source>
        <strain evidence="3">CIFC_Que2</strain>
    </source>
</reference>
<dbReference type="Proteomes" id="UP001281614">
    <property type="component" value="Unassembled WGS sequence"/>
</dbReference>
<accession>A0AAE0D8M5</accession>
<evidence type="ECO:0000256" key="2">
    <source>
        <dbReference type="SAM" id="Phobius"/>
    </source>
</evidence>
<gene>
    <name evidence="3" type="ORF">CKAH01_15179</name>
</gene>
<evidence type="ECO:0000313" key="3">
    <source>
        <dbReference type="EMBL" id="KAK2769486.1"/>
    </source>
</evidence>
<organism evidence="3 4">
    <name type="scientific">Colletotrichum kahawae</name>
    <name type="common">Coffee berry disease fungus</name>
    <dbReference type="NCBI Taxonomy" id="34407"/>
    <lineage>
        <taxon>Eukaryota</taxon>
        <taxon>Fungi</taxon>
        <taxon>Dikarya</taxon>
        <taxon>Ascomycota</taxon>
        <taxon>Pezizomycotina</taxon>
        <taxon>Sordariomycetes</taxon>
        <taxon>Hypocreomycetidae</taxon>
        <taxon>Glomerellales</taxon>
        <taxon>Glomerellaceae</taxon>
        <taxon>Colletotrichum</taxon>
        <taxon>Colletotrichum gloeosporioides species complex</taxon>
    </lineage>
</organism>
<keyword evidence="2" id="KW-0472">Membrane</keyword>
<comment type="caution">
    <text evidence="3">The sequence shown here is derived from an EMBL/GenBank/DDBJ whole genome shotgun (WGS) entry which is preliminary data.</text>
</comment>
<evidence type="ECO:0000256" key="1">
    <source>
        <dbReference type="SAM" id="MobiDB-lite"/>
    </source>
</evidence>
<protein>
    <submittedName>
        <fullName evidence="3">Uncharacterized protein</fullName>
    </submittedName>
</protein>
<dbReference type="EMBL" id="VYYT01000111">
    <property type="protein sequence ID" value="KAK2769486.1"/>
    <property type="molecule type" value="Genomic_DNA"/>
</dbReference>
<keyword evidence="2" id="KW-0812">Transmembrane</keyword>
<name>A0AAE0D8M5_COLKA</name>
<keyword evidence="2" id="KW-1133">Transmembrane helix</keyword>
<feature type="transmembrane region" description="Helical" evidence="2">
    <location>
        <begin position="64"/>
        <end position="84"/>
    </location>
</feature>
<feature type="region of interest" description="Disordered" evidence="1">
    <location>
        <begin position="186"/>
        <end position="223"/>
    </location>
</feature>
<feature type="transmembrane region" description="Helical" evidence="2">
    <location>
        <begin position="33"/>
        <end position="52"/>
    </location>
</feature>
<keyword evidence="4" id="KW-1185">Reference proteome</keyword>
<evidence type="ECO:0000313" key="4">
    <source>
        <dbReference type="Proteomes" id="UP001281614"/>
    </source>
</evidence>
<proteinExistence type="predicted"/>
<sequence length="223" mass="25321">MYRVKTLSGWRGQISTVGTRGKHRVRYSFASQLGWTWTWLSSAACCFIWRYLVLPQLGRLALFFHSRHIVLHCFSFFSFWVIGITGRGSGDRSMAHLQGGLQGNCVVGSAMSRPAIQIQYTSRAQVFLLRACPRHKYSPIVLSQCLDYTHVAHVYLSLRGVPSADYRLIDEHSVKRLRWPSAARRELNRGGGGRRISAKRQTLGGGRHVSRRWKTTSLTQSGR</sequence>